<keyword evidence="3" id="KW-0472">Membrane</keyword>
<keyword evidence="3" id="KW-1133">Transmembrane helix</keyword>
<reference evidence="4" key="1">
    <citation type="submission" date="2022-12" db="EMBL/GenBank/DDBJ databases">
        <title>Draft genome assemblies for two species of Escallonia (Escalloniales).</title>
        <authorList>
            <person name="Chanderbali A."/>
            <person name="Dervinis C."/>
            <person name="Anghel I."/>
            <person name="Soltis D."/>
            <person name="Soltis P."/>
            <person name="Zapata F."/>
        </authorList>
    </citation>
    <scope>NUCLEOTIDE SEQUENCE</scope>
    <source>
        <strain evidence="4">UCBG64.0493</strain>
        <tissue evidence="4">Leaf</tissue>
    </source>
</reference>
<comment type="caution">
    <text evidence="4">The sequence shown here is derived from an EMBL/GenBank/DDBJ whole genome shotgun (WGS) entry which is preliminary data.</text>
</comment>
<evidence type="ECO:0000256" key="1">
    <source>
        <dbReference type="SAM" id="Coils"/>
    </source>
</evidence>
<feature type="compositionally biased region" description="Low complexity" evidence="2">
    <location>
        <begin position="299"/>
        <end position="314"/>
    </location>
</feature>
<dbReference type="EMBL" id="JAVXUP010000990">
    <property type="protein sequence ID" value="KAK3017613.1"/>
    <property type="molecule type" value="Genomic_DNA"/>
</dbReference>
<protein>
    <submittedName>
        <fullName evidence="4">Uncharacterized protein</fullName>
    </submittedName>
</protein>
<proteinExistence type="predicted"/>
<keyword evidence="1" id="KW-0175">Coiled coil</keyword>
<gene>
    <name evidence="4" type="ORF">RJ639_004847</name>
</gene>
<feature type="transmembrane region" description="Helical" evidence="3">
    <location>
        <begin position="106"/>
        <end position="128"/>
    </location>
</feature>
<accession>A0AA88W0T8</accession>
<organism evidence="4 5">
    <name type="scientific">Escallonia herrerae</name>
    <dbReference type="NCBI Taxonomy" id="1293975"/>
    <lineage>
        <taxon>Eukaryota</taxon>
        <taxon>Viridiplantae</taxon>
        <taxon>Streptophyta</taxon>
        <taxon>Embryophyta</taxon>
        <taxon>Tracheophyta</taxon>
        <taxon>Spermatophyta</taxon>
        <taxon>Magnoliopsida</taxon>
        <taxon>eudicotyledons</taxon>
        <taxon>Gunneridae</taxon>
        <taxon>Pentapetalae</taxon>
        <taxon>asterids</taxon>
        <taxon>campanulids</taxon>
        <taxon>Escalloniales</taxon>
        <taxon>Escalloniaceae</taxon>
        <taxon>Escallonia</taxon>
    </lineage>
</organism>
<feature type="compositionally biased region" description="Polar residues" evidence="2">
    <location>
        <begin position="63"/>
        <end position="74"/>
    </location>
</feature>
<dbReference type="Proteomes" id="UP001188597">
    <property type="component" value="Unassembled WGS sequence"/>
</dbReference>
<evidence type="ECO:0000256" key="2">
    <source>
        <dbReference type="SAM" id="MobiDB-lite"/>
    </source>
</evidence>
<feature type="region of interest" description="Disordered" evidence="2">
    <location>
        <begin position="298"/>
        <end position="318"/>
    </location>
</feature>
<feature type="compositionally biased region" description="Low complexity" evidence="2">
    <location>
        <begin position="77"/>
        <end position="95"/>
    </location>
</feature>
<feature type="region of interest" description="Disordered" evidence="2">
    <location>
        <begin position="54"/>
        <end position="97"/>
    </location>
</feature>
<evidence type="ECO:0000256" key="3">
    <source>
        <dbReference type="SAM" id="Phobius"/>
    </source>
</evidence>
<dbReference type="AlphaFoldDB" id="A0AA88W0T8"/>
<sequence>MASLSTAWSPNSFQLRFAFNCRQKPPVLLLRMRVQKPDCRVRVSAVGGAGERIGNRAERRRTGNSWMSSSSSVDAFSGWSAGEQSSESGELSGGSEPRRNLWPGGIVGAGVAGVILVAGLTYASLSIAKSTSRLRKKMEPLTTEQELSLGSAEQDDSLEEKGNEGNEGNDAILHSNSLESKTGIDNDSSYAETNEATIENDTDVGHTLNDGDAINNVSIPEDLQNESAIDDIPVAPIRTPKLPESEVPSGSFVASVFEDLDGNLVDENVLRNENPIDCTTTTTSTNLNTDHQELVPGFSSTERSNFSFDSSSSSLENTPSEPIAYKISVSSQLDAVSEPQVAHKEEETVNSLLTKDVADISKTSEVSAEGDKLFLEMQNVNGGGSSESTLVSALGYQFSNDQNDNACSDINGSKSIFDSISPLKFSAGAGIPAPSVVSPALQALPGKVLVPAVVDQVQGQALAALQVLKVIEVDVQPGELCTRREYARWLVSASSALSRYALVPATCKLKITHLHLNSDVNACYAHTMGLSSFQMHRNTVSKVYPAMYIENFTELAYDDITPDDPDFPSIQGLAEAGLISSKLSRRDMSSSLDEDESSLCFYPESPLSRQDLVSWKMSLEKRELPVADRTVLQQLSGFIDVDKINPDACPALVADLSAGEQGITALAFGYTRLFQPDKPVTKAQAAIALATGEASDIVGEELARIEAESMAEKAVAAHSALVDQVEKDVNASFEKEFLLEREKIDAVEKLAEEARRELDRLRSEREKENIALMKERAAVDSEMEVVSRLRREVEEQLQSLMSNKVEISYEKERLSKLRNDAEFENQEISRLQHELEVERKALSMARAWAEDEAKRAREQAKILEEARDRWERHGIKVVVDDDLREEADVGVTWVTAGKQSLVEATISRAEDLVEKLKSMAVDVRGKSRNTINMVIEKILVLISKLKDSAFKLGRQADELKGGAMSKVGGSLEELQKSSAEFALAAKEGARRVAGDCREGVEKLSQRFKT</sequence>
<evidence type="ECO:0000313" key="5">
    <source>
        <dbReference type="Proteomes" id="UP001188597"/>
    </source>
</evidence>
<evidence type="ECO:0000313" key="4">
    <source>
        <dbReference type="EMBL" id="KAK3017613.1"/>
    </source>
</evidence>
<name>A0AA88W0T8_9ASTE</name>
<keyword evidence="3" id="KW-0812">Transmembrane</keyword>
<dbReference type="PANTHER" id="PTHR33740">
    <property type="entry name" value="GPI-ANCHORED ADHESIN-LIKE PROTEIN"/>
    <property type="match status" value="1"/>
</dbReference>
<feature type="coiled-coil region" evidence="1">
    <location>
        <begin position="737"/>
        <end position="873"/>
    </location>
</feature>
<dbReference type="PANTHER" id="PTHR33740:SF3">
    <property type="entry name" value="GPI-ANCHORED ADHESIN-LIKE PROTEIN"/>
    <property type="match status" value="1"/>
</dbReference>
<feature type="region of interest" description="Disordered" evidence="2">
    <location>
        <begin position="133"/>
        <end position="172"/>
    </location>
</feature>
<keyword evidence="5" id="KW-1185">Reference proteome</keyword>